<dbReference type="SMART" id="SM00493">
    <property type="entry name" value="TOPRIM"/>
    <property type="match status" value="1"/>
</dbReference>
<keyword evidence="5 7" id="KW-0233">DNA recombination</keyword>
<gene>
    <name evidence="7 9" type="primary">recR</name>
    <name evidence="9" type="ORF">LKD81_17450</name>
</gene>
<evidence type="ECO:0000256" key="6">
    <source>
        <dbReference type="ARBA" id="ARBA00023204"/>
    </source>
</evidence>
<proteinExistence type="inferred from homology"/>
<keyword evidence="6 7" id="KW-0234">DNA repair</keyword>
<dbReference type="NCBIfam" id="TIGR00615">
    <property type="entry name" value="recR"/>
    <property type="match status" value="1"/>
</dbReference>
<dbReference type="SMART" id="SM00278">
    <property type="entry name" value="HhH1"/>
    <property type="match status" value="1"/>
</dbReference>
<evidence type="ECO:0000259" key="8">
    <source>
        <dbReference type="PROSITE" id="PS50880"/>
    </source>
</evidence>
<name>A0AAE3JI78_9FIRM</name>
<dbReference type="InterPro" id="IPR000093">
    <property type="entry name" value="DNA_Rcmb_RecR"/>
</dbReference>
<dbReference type="GO" id="GO:0008270">
    <property type="term" value="F:zinc ion binding"/>
    <property type="evidence" value="ECO:0007669"/>
    <property type="project" value="UniProtKB-KW"/>
</dbReference>
<sequence length="199" mass="21657">MDYYSSGISRLIEELGKLPGVGPKSAQRLAFHIINMPEEAVDRLASSITEAKHSVCYCKKCCTLTDQELCPICSSTSRDTSTIMVVENPRDLAAYEKTGRYNGLYHVLHGAISPALGIGPGDIRLKELMQRLQSEPVSELIVATNSSLEGETTAMYISKLVKPTGIRVTRIASGVPVGGDLEYIDEVTLLRALDGRVEL</sequence>
<evidence type="ECO:0000256" key="4">
    <source>
        <dbReference type="ARBA" id="ARBA00022833"/>
    </source>
</evidence>
<evidence type="ECO:0000313" key="10">
    <source>
        <dbReference type="Proteomes" id="UP001198182"/>
    </source>
</evidence>
<comment type="similarity">
    <text evidence="7">Belongs to the RecR family.</text>
</comment>
<evidence type="ECO:0000256" key="3">
    <source>
        <dbReference type="ARBA" id="ARBA00022771"/>
    </source>
</evidence>
<dbReference type="InterPro" id="IPR006171">
    <property type="entry name" value="TOPRIM_dom"/>
</dbReference>
<feature type="domain" description="Toprim" evidence="8">
    <location>
        <begin position="81"/>
        <end position="176"/>
    </location>
</feature>
<keyword evidence="2 7" id="KW-0227">DNA damage</keyword>
<evidence type="ECO:0000256" key="1">
    <source>
        <dbReference type="ARBA" id="ARBA00022723"/>
    </source>
</evidence>
<comment type="function">
    <text evidence="7">May play a role in DNA repair. It seems to be involved in an RecBC-independent recombinational process of DNA repair. It may act with RecF and RecO.</text>
</comment>
<dbReference type="PROSITE" id="PS50880">
    <property type="entry name" value="TOPRIM"/>
    <property type="match status" value="1"/>
</dbReference>
<evidence type="ECO:0000256" key="2">
    <source>
        <dbReference type="ARBA" id="ARBA00022763"/>
    </source>
</evidence>
<feature type="zinc finger region" description="C4-type" evidence="7">
    <location>
        <begin position="58"/>
        <end position="73"/>
    </location>
</feature>
<dbReference type="Gene3D" id="3.40.1360.10">
    <property type="match status" value="1"/>
</dbReference>
<dbReference type="GO" id="GO:0003677">
    <property type="term" value="F:DNA binding"/>
    <property type="evidence" value="ECO:0007669"/>
    <property type="project" value="UniProtKB-UniRule"/>
</dbReference>
<dbReference type="EMBL" id="JAJEQR010000095">
    <property type="protein sequence ID" value="MCC2232751.1"/>
    <property type="molecule type" value="Genomic_DNA"/>
</dbReference>
<comment type="caution">
    <text evidence="9">The sequence shown here is derived from an EMBL/GenBank/DDBJ whole genome shotgun (WGS) entry which is preliminary data.</text>
</comment>
<dbReference type="HAMAP" id="MF_00017">
    <property type="entry name" value="RecR"/>
    <property type="match status" value="1"/>
</dbReference>
<dbReference type="InterPro" id="IPR015967">
    <property type="entry name" value="Rcmb_RecR_Znf"/>
</dbReference>
<keyword evidence="1 7" id="KW-0479">Metal-binding</keyword>
<keyword evidence="10" id="KW-1185">Reference proteome</keyword>
<evidence type="ECO:0000313" key="9">
    <source>
        <dbReference type="EMBL" id="MCC2232751.1"/>
    </source>
</evidence>
<evidence type="ECO:0000256" key="7">
    <source>
        <dbReference type="HAMAP-Rule" id="MF_00017"/>
    </source>
</evidence>
<protein>
    <recommendedName>
        <fullName evidence="7">Recombination protein RecR</fullName>
    </recommendedName>
</protein>
<keyword evidence="3 7" id="KW-0863">Zinc-finger</keyword>
<dbReference type="InterPro" id="IPR003583">
    <property type="entry name" value="Hlx-hairpin-Hlx_DNA-bd_motif"/>
</dbReference>
<evidence type="ECO:0000256" key="5">
    <source>
        <dbReference type="ARBA" id="ARBA00023172"/>
    </source>
</evidence>
<dbReference type="Gene3D" id="1.10.8.420">
    <property type="entry name" value="RecR Domain 1"/>
    <property type="match status" value="1"/>
</dbReference>
<dbReference type="InterPro" id="IPR034137">
    <property type="entry name" value="TOPRIM_RecR"/>
</dbReference>
<dbReference type="Pfam" id="PF13662">
    <property type="entry name" value="Toprim_4"/>
    <property type="match status" value="1"/>
</dbReference>
<dbReference type="Pfam" id="PF21175">
    <property type="entry name" value="RecR_C"/>
    <property type="match status" value="1"/>
</dbReference>
<dbReference type="Pfam" id="PF21176">
    <property type="entry name" value="RecR_HhH"/>
    <property type="match status" value="1"/>
</dbReference>
<keyword evidence="4 7" id="KW-0862">Zinc</keyword>
<dbReference type="Gene3D" id="6.10.250.240">
    <property type="match status" value="1"/>
</dbReference>
<accession>A0AAE3JI78</accession>
<organism evidence="9 10">
    <name type="scientific">Hominifimenecus microfluidus</name>
    <dbReference type="NCBI Taxonomy" id="2885348"/>
    <lineage>
        <taxon>Bacteria</taxon>
        <taxon>Bacillati</taxon>
        <taxon>Bacillota</taxon>
        <taxon>Clostridia</taxon>
        <taxon>Lachnospirales</taxon>
        <taxon>Lachnospiraceae</taxon>
        <taxon>Hominifimenecus</taxon>
    </lineage>
</organism>
<dbReference type="Pfam" id="PF02132">
    <property type="entry name" value="RecR_ZnF"/>
    <property type="match status" value="1"/>
</dbReference>
<reference evidence="9" key="1">
    <citation type="submission" date="2021-10" db="EMBL/GenBank/DDBJ databases">
        <title>Anaerobic single-cell dispensing facilitates the cultivation of human gut bacteria.</title>
        <authorList>
            <person name="Afrizal A."/>
        </authorList>
    </citation>
    <scope>NUCLEOTIDE SEQUENCE</scope>
    <source>
        <strain evidence="9">CLA-AA-H215</strain>
    </source>
</reference>
<dbReference type="Proteomes" id="UP001198182">
    <property type="component" value="Unassembled WGS sequence"/>
</dbReference>
<dbReference type="PANTHER" id="PTHR30446">
    <property type="entry name" value="RECOMBINATION PROTEIN RECR"/>
    <property type="match status" value="1"/>
</dbReference>
<dbReference type="GO" id="GO:0006281">
    <property type="term" value="P:DNA repair"/>
    <property type="evidence" value="ECO:0007669"/>
    <property type="project" value="UniProtKB-UniRule"/>
</dbReference>
<dbReference type="SUPFAM" id="SSF111304">
    <property type="entry name" value="Recombination protein RecR"/>
    <property type="match status" value="1"/>
</dbReference>
<dbReference type="AlphaFoldDB" id="A0AAE3JI78"/>
<dbReference type="InterPro" id="IPR023627">
    <property type="entry name" value="Rcmb_RecR"/>
</dbReference>
<dbReference type="CDD" id="cd01025">
    <property type="entry name" value="TOPRIM_recR"/>
    <property type="match status" value="1"/>
</dbReference>
<dbReference type="PANTHER" id="PTHR30446:SF0">
    <property type="entry name" value="RECOMBINATION PROTEIN RECR"/>
    <property type="match status" value="1"/>
</dbReference>
<dbReference type="GO" id="GO:0006310">
    <property type="term" value="P:DNA recombination"/>
    <property type="evidence" value="ECO:0007669"/>
    <property type="project" value="UniProtKB-UniRule"/>
</dbReference>
<dbReference type="RefSeq" id="WP_308455139.1">
    <property type="nucleotide sequence ID" value="NZ_JAJEQR010000095.1"/>
</dbReference>
<dbReference type="PROSITE" id="PS01300">
    <property type="entry name" value="RECR"/>
    <property type="match status" value="1"/>
</dbReference>